<comment type="caution">
    <text evidence="10">The sequence shown here is derived from an EMBL/GenBank/DDBJ whole genome shotgun (WGS) entry which is preliminary data.</text>
</comment>
<reference evidence="10 11" key="1">
    <citation type="submission" date="2024-10" db="EMBL/GenBank/DDBJ databases">
        <authorList>
            <person name="Kim D."/>
        </authorList>
    </citation>
    <scope>NUCLEOTIDE SEQUENCE [LARGE SCALE GENOMIC DNA]</scope>
    <source>
        <strain evidence="10">BH-2024</strain>
    </source>
</reference>
<feature type="DNA-binding region" description="Homeobox" evidence="6">
    <location>
        <begin position="190"/>
        <end position="249"/>
    </location>
</feature>
<dbReference type="PANTHER" id="PTHR45793">
    <property type="entry name" value="HOMEOBOX PROTEIN"/>
    <property type="match status" value="1"/>
</dbReference>
<sequence length="903" mass="105867">MSTTDHRGQFDAKEHLKQCPGKKRRRQFLLEQIERLDQEYQANNYLDASQREKLAKEINLKEVQIKIWFQNRRYKCGLKEKEAISCDIGQSEADEQEEEEDDDEQHKEHFSAAQLDLLERQFEKAKFIDFSTRSELAALAGITPEQVKIWFQNRRYKCIKQEKGAKFAGDLSVQKPPQNVAKTEANEQKAVPKQQNFSVDQLDKLEDELVKTKFPSFAEIEKCAEKTGLTHKQVDEWFEERREEWHQKLMERVMKNAQKQKNFSIGQLIKLECEFETIKYPEIHMREKMAKEMCLTEKEIEKWFNERTTQDYEEEQLEAKSKQQNNGQPQIISAEQLEKLERKFSETNYANFTLIGNWSKQIGLGEAQVQSWFRNRRMQQIQEEKKAKEKWLESRRDQWEGRGAEETFGGKQGKTKLPQNKNKTKAIGQKAEQKIDAGDERPISSEQLKRMEREFGANKYLSASQQEKLAKEIGLTETEVKVWFHNRRDQWKWQTAAEETPAAGDQQNEKQKMPQNGDQTETKLQNFSSDQLDILKGAFEERKYPDIFMLEELGRETGITVDPIKAWFQMRRAQHRQQKECKANDKQQKNICENDQSHAISIIKPQFQPSANGICIDSFFSPFATPFKTMDSATRFKPLEELFKKTKYPNRAEYTFLAMITNQQINQVKEWFKNRRDELERQGNEEAFCDLSEQKPPQNDGKSKADQQKDTMEGKQQNAYEREKMAKEIGRTEKQVERQRTEFKDYQLRKLKKVFVSNQFPDIFLIKELAKEMDLTEKQIKKWFKNARAKHSRHNNREHQSLMMGKQNTAVTGAKVCSECGQRRIVHQTVPPIQSQPNANAIGAVSVDCTLVSAVRGRAKCRRLFWRAVTFPVNAVAKLVKKVRSAKYALADKPKKGKNEKKK</sequence>
<feature type="domain" description="Homeobox" evidence="9">
    <location>
        <begin position="628"/>
        <end position="682"/>
    </location>
</feature>
<feature type="domain" description="Homeobox" evidence="9">
    <location>
        <begin position="101"/>
        <end position="161"/>
    </location>
</feature>
<keyword evidence="4 6" id="KW-0371">Homeobox</keyword>
<proteinExistence type="predicted"/>
<dbReference type="EMBL" id="JBICBT010001004">
    <property type="protein sequence ID" value="KAL3088179.1"/>
    <property type="molecule type" value="Genomic_DNA"/>
</dbReference>
<feature type="DNA-binding region" description="Homeobox" evidence="6">
    <location>
        <begin position="256"/>
        <end position="315"/>
    </location>
</feature>
<feature type="domain" description="Homeobox" evidence="9">
    <location>
        <begin position="19"/>
        <end position="79"/>
    </location>
</feature>
<evidence type="ECO:0000256" key="7">
    <source>
        <dbReference type="RuleBase" id="RU000682"/>
    </source>
</evidence>
<keyword evidence="11" id="KW-1185">Reference proteome</keyword>
<feature type="domain" description="Homeobox" evidence="9">
    <location>
        <begin position="254"/>
        <end position="314"/>
    </location>
</feature>
<comment type="subcellular location">
    <subcellularLocation>
        <location evidence="1 6 7">Nucleus</location>
    </subcellularLocation>
</comment>
<dbReference type="GO" id="GO:0003677">
    <property type="term" value="F:DNA binding"/>
    <property type="evidence" value="ECO:0007669"/>
    <property type="project" value="UniProtKB-UniRule"/>
</dbReference>
<evidence type="ECO:0000313" key="10">
    <source>
        <dbReference type="EMBL" id="KAL3088179.1"/>
    </source>
</evidence>
<dbReference type="Gene3D" id="1.10.10.60">
    <property type="entry name" value="Homeodomain-like"/>
    <property type="match status" value="9"/>
</dbReference>
<dbReference type="Pfam" id="PF00046">
    <property type="entry name" value="Homeodomain"/>
    <property type="match status" value="9"/>
</dbReference>
<dbReference type="InterPro" id="IPR009057">
    <property type="entry name" value="Homeodomain-like_sf"/>
</dbReference>
<evidence type="ECO:0000256" key="5">
    <source>
        <dbReference type="ARBA" id="ARBA00023242"/>
    </source>
</evidence>
<feature type="region of interest" description="Disordered" evidence="8">
    <location>
        <begin position="496"/>
        <end position="526"/>
    </location>
</feature>
<organism evidence="10 11">
    <name type="scientific">Heterodera trifolii</name>
    <dbReference type="NCBI Taxonomy" id="157864"/>
    <lineage>
        <taxon>Eukaryota</taxon>
        <taxon>Metazoa</taxon>
        <taxon>Ecdysozoa</taxon>
        <taxon>Nematoda</taxon>
        <taxon>Chromadorea</taxon>
        <taxon>Rhabditida</taxon>
        <taxon>Tylenchina</taxon>
        <taxon>Tylenchomorpha</taxon>
        <taxon>Tylenchoidea</taxon>
        <taxon>Heteroderidae</taxon>
        <taxon>Heteroderinae</taxon>
        <taxon>Heterodera</taxon>
    </lineage>
</organism>
<feature type="domain" description="Homeobox" evidence="9">
    <location>
        <begin position="518"/>
        <end position="578"/>
    </location>
</feature>
<feature type="region of interest" description="Disordered" evidence="8">
    <location>
        <begin position="401"/>
        <end position="438"/>
    </location>
</feature>
<evidence type="ECO:0000256" key="2">
    <source>
        <dbReference type="ARBA" id="ARBA00022473"/>
    </source>
</evidence>
<evidence type="ECO:0000256" key="3">
    <source>
        <dbReference type="ARBA" id="ARBA00023125"/>
    </source>
</evidence>
<feature type="region of interest" description="Disordered" evidence="8">
    <location>
        <begin position="87"/>
        <end position="108"/>
    </location>
</feature>
<feature type="domain" description="Homeobox" evidence="9">
    <location>
        <begin position="323"/>
        <end position="383"/>
    </location>
</feature>
<evidence type="ECO:0000256" key="6">
    <source>
        <dbReference type="PROSITE-ProRule" id="PRU00108"/>
    </source>
</evidence>
<feature type="DNA-binding region" description="Homeobox" evidence="6">
    <location>
        <begin position="520"/>
        <end position="579"/>
    </location>
</feature>
<keyword evidence="3 6" id="KW-0238">DNA-binding</keyword>
<keyword evidence="5 6" id="KW-0539">Nucleus</keyword>
<feature type="DNA-binding region" description="Homeobox" evidence="6">
    <location>
        <begin position="103"/>
        <end position="162"/>
    </location>
</feature>
<dbReference type="InterPro" id="IPR017970">
    <property type="entry name" value="Homeobox_CS"/>
</dbReference>
<dbReference type="GO" id="GO:0005634">
    <property type="term" value="C:nucleus"/>
    <property type="evidence" value="ECO:0007669"/>
    <property type="project" value="UniProtKB-SubCell"/>
</dbReference>
<feature type="domain" description="Homeobox" evidence="9">
    <location>
        <begin position="188"/>
        <end position="248"/>
    </location>
</feature>
<dbReference type="PROSITE" id="PS00027">
    <property type="entry name" value="HOMEOBOX_1"/>
    <property type="match status" value="1"/>
</dbReference>
<feature type="DNA-binding region" description="Homeobox" evidence="6">
    <location>
        <begin position="445"/>
        <end position="495"/>
    </location>
</feature>
<feature type="region of interest" description="Disordered" evidence="8">
    <location>
        <begin position="690"/>
        <end position="739"/>
    </location>
</feature>
<feature type="DNA-binding region" description="Homeobox" evidence="6">
    <location>
        <begin position="21"/>
        <end position="80"/>
    </location>
</feature>
<evidence type="ECO:0000256" key="1">
    <source>
        <dbReference type="ARBA" id="ARBA00004123"/>
    </source>
</evidence>
<evidence type="ECO:0000256" key="8">
    <source>
        <dbReference type="SAM" id="MobiDB-lite"/>
    </source>
</evidence>
<dbReference type="Proteomes" id="UP001620626">
    <property type="component" value="Unassembled WGS sequence"/>
</dbReference>
<feature type="DNA-binding region" description="Homeobox" evidence="6">
    <location>
        <begin position="736"/>
        <end position="795"/>
    </location>
</feature>
<protein>
    <recommendedName>
        <fullName evidence="9">Homeobox domain-containing protein</fullName>
    </recommendedName>
</protein>
<dbReference type="SUPFAM" id="SSF46689">
    <property type="entry name" value="Homeodomain-like"/>
    <property type="match status" value="9"/>
</dbReference>
<feature type="domain" description="Homeobox" evidence="9">
    <location>
        <begin position="734"/>
        <end position="794"/>
    </location>
</feature>
<keyword evidence="2" id="KW-0217">Developmental protein</keyword>
<feature type="domain" description="Homeobox" evidence="9">
    <location>
        <begin position="443"/>
        <end position="494"/>
    </location>
</feature>
<name>A0ABD2JCB6_9BILA</name>
<evidence type="ECO:0000256" key="4">
    <source>
        <dbReference type="ARBA" id="ARBA00023155"/>
    </source>
</evidence>
<feature type="compositionally biased region" description="Basic and acidic residues" evidence="8">
    <location>
        <begin position="720"/>
        <end position="739"/>
    </location>
</feature>
<feature type="compositionally biased region" description="Polar residues" evidence="8">
    <location>
        <begin position="513"/>
        <end position="526"/>
    </location>
</feature>
<feature type="compositionally biased region" description="Basic and acidic residues" evidence="8">
    <location>
        <begin position="701"/>
        <end position="713"/>
    </location>
</feature>
<dbReference type="SMART" id="SM00389">
    <property type="entry name" value="HOX"/>
    <property type="match status" value="9"/>
</dbReference>
<dbReference type="PROSITE" id="PS50071">
    <property type="entry name" value="HOMEOBOX_2"/>
    <property type="match status" value="9"/>
</dbReference>
<accession>A0ABD2JCB6</accession>
<feature type="compositionally biased region" description="Acidic residues" evidence="8">
    <location>
        <begin position="92"/>
        <end position="103"/>
    </location>
</feature>
<dbReference type="AlphaFoldDB" id="A0ABD2JCB6"/>
<feature type="DNA-binding region" description="Homeobox" evidence="6">
    <location>
        <begin position="325"/>
        <end position="384"/>
    </location>
</feature>
<dbReference type="CDD" id="cd00086">
    <property type="entry name" value="homeodomain"/>
    <property type="match status" value="9"/>
</dbReference>
<evidence type="ECO:0000313" key="11">
    <source>
        <dbReference type="Proteomes" id="UP001620626"/>
    </source>
</evidence>
<feature type="DNA-binding region" description="Homeobox" evidence="6">
    <location>
        <begin position="630"/>
        <end position="683"/>
    </location>
</feature>
<gene>
    <name evidence="10" type="ORF">niasHT_026255</name>
</gene>
<dbReference type="PANTHER" id="PTHR45793:SF5">
    <property type="entry name" value="HOMEOTIC PROTEIN OCELLILESS"/>
    <property type="match status" value="1"/>
</dbReference>
<dbReference type="InterPro" id="IPR001356">
    <property type="entry name" value="HD"/>
</dbReference>
<evidence type="ECO:0000259" key="9">
    <source>
        <dbReference type="PROSITE" id="PS50071"/>
    </source>
</evidence>